<dbReference type="EMBL" id="MH153804">
    <property type="protein sequence ID" value="AWN03694.1"/>
    <property type="molecule type" value="Genomic_DNA"/>
</dbReference>
<dbReference type="GeneID" id="54992238"/>
<name>A0A2U8UJ18_9CAUD</name>
<dbReference type="Proteomes" id="UP000246975">
    <property type="component" value="Segment"/>
</dbReference>
<organism evidence="1 2">
    <name type="scientific">Gordonia phage Jace</name>
    <dbReference type="NCBI Taxonomy" id="2182360"/>
    <lineage>
        <taxon>Viruses</taxon>
        <taxon>Duplodnaviria</taxon>
        <taxon>Heunggongvirae</taxon>
        <taxon>Uroviricota</taxon>
        <taxon>Caudoviricetes</taxon>
        <taxon>Jacevirus</taxon>
        <taxon>Jacevirus jace</taxon>
    </lineage>
</organism>
<dbReference type="KEGG" id="vg:54992238"/>
<protein>
    <submittedName>
        <fullName evidence="1">Uncharacterized protein</fullName>
    </submittedName>
</protein>
<proteinExistence type="predicted"/>
<reference evidence="1 2" key="1">
    <citation type="submission" date="2018-03" db="EMBL/GenBank/DDBJ databases">
        <authorList>
            <person name="Garlena R.A."/>
            <person name="Russell D.A."/>
            <person name="Pope W.H."/>
            <person name="Jacobs-Sera D."/>
            <person name="Hatfull G.F."/>
        </authorList>
    </citation>
    <scope>NUCLEOTIDE SEQUENCE [LARGE SCALE GENOMIC DNA]</scope>
</reference>
<dbReference type="RefSeq" id="YP_009801720.1">
    <property type="nucleotide sequence ID" value="NC_047974.1"/>
</dbReference>
<evidence type="ECO:0000313" key="2">
    <source>
        <dbReference type="Proteomes" id="UP000246975"/>
    </source>
</evidence>
<evidence type="ECO:0000313" key="1">
    <source>
        <dbReference type="EMBL" id="AWN03694.1"/>
    </source>
</evidence>
<sequence>MILVTDEKPADWRTNAPCLDRPGFERLDGDDEWPNTAEVVAAKAVCRFCPFVPECGAAALTAGTPMDSLAPVPADDVVAAGVVCTGDEKTRRALQAAIEGRAYRQRAKRPDNCTQCAVKMCGTKTSPDPNVVPHAGRGICVRCKQRNSYQAKKENTAA</sequence>
<gene>
    <name evidence="1" type="primary">74</name>
    <name evidence="1" type="ORF">PBI_JACE_74</name>
</gene>
<keyword evidence="2" id="KW-1185">Reference proteome</keyword>
<accession>A0A2U8UJ18</accession>